<dbReference type="GO" id="GO:0003697">
    <property type="term" value="F:single-stranded DNA binding"/>
    <property type="evidence" value="ECO:0007669"/>
    <property type="project" value="TreeGrafter"/>
</dbReference>
<feature type="domain" description="ERCC1-like central" evidence="7">
    <location>
        <begin position="34"/>
        <end position="146"/>
    </location>
</feature>
<dbReference type="InterPro" id="IPR010994">
    <property type="entry name" value="RuvA_2-like"/>
</dbReference>
<dbReference type="SUPFAM" id="SSF52980">
    <property type="entry name" value="Restriction endonuclease-like"/>
    <property type="match status" value="1"/>
</dbReference>
<dbReference type="GO" id="GO:0003684">
    <property type="term" value="F:damaged DNA binding"/>
    <property type="evidence" value="ECO:0007669"/>
    <property type="project" value="InterPro"/>
</dbReference>
<dbReference type="HOGENOM" id="CLU_041616_3_0_1"/>
<evidence type="ECO:0000256" key="5">
    <source>
        <dbReference type="ARBA" id="ARBA00023204"/>
    </source>
</evidence>
<dbReference type="InterPro" id="IPR011335">
    <property type="entry name" value="Restrct_endonuc-II-like"/>
</dbReference>
<dbReference type="NCBIfam" id="TIGR00597">
    <property type="entry name" value="rad10"/>
    <property type="match status" value="1"/>
</dbReference>
<dbReference type="Proteomes" id="UP000011958">
    <property type="component" value="Unassembled WGS sequence"/>
</dbReference>
<comment type="similarity">
    <text evidence="2">Belongs to the ERCC1/RAD10/SWI10 family.</text>
</comment>
<evidence type="ECO:0000256" key="4">
    <source>
        <dbReference type="ARBA" id="ARBA00023125"/>
    </source>
</evidence>
<comment type="caution">
    <text evidence="8">The sequence shown here is derived from an EMBL/GenBank/DDBJ whole genome shotgun (WGS) entry which is preliminary data.</text>
</comment>
<dbReference type="InterPro" id="IPR047260">
    <property type="entry name" value="ERCC1-like_central_dom"/>
</dbReference>
<keyword evidence="6" id="KW-0539">Nucleus</keyword>
<dbReference type="GO" id="GO:0070914">
    <property type="term" value="P:UV-damage excision repair"/>
    <property type="evidence" value="ECO:0007669"/>
    <property type="project" value="TreeGrafter"/>
</dbReference>
<gene>
    <name evidence="8" type="ORF">PNEG_01115</name>
</gene>
<dbReference type="EMBL" id="AFWA02000006">
    <property type="protein sequence ID" value="EMR10400.1"/>
    <property type="molecule type" value="Genomic_DNA"/>
</dbReference>
<evidence type="ECO:0000256" key="2">
    <source>
        <dbReference type="ARBA" id="ARBA00008283"/>
    </source>
</evidence>
<proteinExistence type="inferred from homology"/>
<dbReference type="PANTHER" id="PTHR12749">
    <property type="entry name" value="EXCISION REPAIR CROSS-COMPLEMENTING 1 ERCC1"/>
    <property type="match status" value="1"/>
</dbReference>
<evidence type="ECO:0000259" key="7">
    <source>
        <dbReference type="Pfam" id="PF03834"/>
    </source>
</evidence>
<dbReference type="GO" id="GO:0007534">
    <property type="term" value="P:gene conversion at mating-type locus"/>
    <property type="evidence" value="ECO:0007669"/>
    <property type="project" value="EnsemblFungi"/>
</dbReference>
<dbReference type="RefSeq" id="XP_007873030.1">
    <property type="nucleotide sequence ID" value="XM_007874839.1"/>
</dbReference>
<dbReference type="GeneID" id="19894812"/>
<evidence type="ECO:0000256" key="6">
    <source>
        <dbReference type="ARBA" id="ARBA00023242"/>
    </source>
</evidence>
<sequence length="233" mass="27299">MTESREKSCILEDKKTTEDSLLNKTMRATGLHAILVNPRQKENPIIKHIRNVPLEYKDSMADYILGTTTCALFLSLRYHQLYPEYIYHRIQMLGKRYLLRILLILVDVDNHETPIRELTKTCVIYNFTMILSWSFLEAGRYLETYKSFEHASFNTIQGRNSDDYYSRLVECFSTMRNINRDDAFSIIGNFRSLKRAINADKEEIMMIGGWGEQKAGRFKKTVTLPFIVKDSQK</sequence>
<keyword evidence="4" id="KW-0238">DNA-binding</keyword>
<dbReference type="GO" id="GO:0000110">
    <property type="term" value="C:nucleotide-excision repair factor 1 complex"/>
    <property type="evidence" value="ECO:0007669"/>
    <property type="project" value="EnsemblFungi"/>
</dbReference>
<dbReference type="AlphaFoldDB" id="M7P975"/>
<organism evidence="8 9">
    <name type="scientific">Pneumocystis murina (strain B123)</name>
    <name type="common">Mouse pneumocystis pneumonia agent</name>
    <name type="synonym">Pneumocystis carinii f. sp. muris</name>
    <dbReference type="NCBI Taxonomy" id="1069680"/>
    <lineage>
        <taxon>Eukaryota</taxon>
        <taxon>Fungi</taxon>
        <taxon>Dikarya</taxon>
        <taxon>Ascomycota</taxon>
        <taxon>Taphrinomycotina</taxon>
        <taxon>Pneumocystomycetes</taxon>
        <taxon>Pneumocystaceae</taxon>
        <taxon>Pneumocystis</taxon>
    </lineage>
</organism>
<keyword evidence="5" id="KW-0234">DNA repair</keyword>
<dbReference type="GO" id="GO:0031593">
    <property type="term" value="F:polyubiquitin modification-dependent protein binding"/>
    <property type="evidence" value="ECO:0007669"/>
    <property type="project" value="EnsemblFungi"/>
</dbReference>
<dbReference type="GO" id="GO:0070522">
    <property type="term" value="C:ERCC4-ERCC1 complex"/>
    <property type="evidence" value="ECO:0007669"/>
    <property type="project" value="TreeGrafter"/>
</dbReference>
<evidence type="ECO:0000313" key="8">
    <source>
        <dbReference type="EMBL" id="EMR10400.1"/>
    </source>
</evidence>
<dbReference type="PANTHER" id="PTHR12749:SF0">
    <property type="entry name" value="DNA EXCISION REPAIR PROTEIN ERCC-1"/>
    <property type="match status" value="1"/>
</dbReference>
<dbReference type="Pfam" id="PF03834">
    <property type="entry name" value="Rad10"/>
    <property type="match status" value="1"/>
</dbReference>
<evidence type="ECO:0000256" key="3">
    <source>
        <dbReference type="ARBA" id="ARBA00022763"/>
    </source>
</evidence>
<name>M7P975_PNEMU</name>
<keyword evidence="3" id="KW-0227">DNA damage</keyword>
<dbReference type="SUPFAM" id="SSF47781">
    <property type="entry name" value="RuvA domain 2-like"/>
    <property type="match status" value="1"/>
</dbReference>
<dbReference type="GO" id="GO:0045002">
    <property type="term" value="P:double-strand break repair via single-strand annealing"/>
    <property type="evidence" value="ECO:0007669"/>
    <property type="project" value="EnsemblFungi"/>
</dbReference>
<dbReference type="STRING" id="1069680.M7P975"/>
<dbReference type="Gene3D" id="3.40.50.10130">
    <property type="match status" value="1"/>
</dbReference>
<protein>
    <recommendedName>
        <fullName evidence="7">ERCC1-like central domain-containing protein</fullName>
    </recommendedName>
</protein>
<keyword evidence="9" id="KW-1185">Reference proteome</keyword>
<reference evidence="9" key="1">
    <citation type="journal article" date="2016" name="Nat. Commun.">
        <title>Genome analysis of three Pneumocystis species reveals adaptation mechanisms to life exclusively in mammalian hosts.</title>
        <authorList>
            <person name="Ma L."/>
            <person name="Chen Z."/>
            <person name="Huang D.W."/>
            <person name="Kutty G."/>
            <person name="Ishihara M."/>
            <person name="Wang H."/>
            <person name="Abouelleil A."/>
            <person name="Bishop L."/>
            <person name="Davey E."/>
            <person name="Deng R."/>
            <person name="Deng X."/>
            <person name="Fan L."/>
            <person name="Fantoni G."/>
            <person name="Fitzgerald M."/>
            <person name="Gogineni E."/>
            <person name="Goldberg J.M."/>
            <person name="Handley G."/>
            <person name="Hu X."/>
            <person name="Huber C."/>
            <person name="Jiao X."/>
            <person name="Jones K."/>
            <person name="Levin J.Z."/>
            <person name="Liu Y."/>
            <person name="Macdonald P."/>
            <person name="Melnikov A."/>
            <person name="Raley C."/>
            <person name="Sassi M."/>
            <person name="Sherman B.T."/>
            <person name="Song X."/>
            <person name="Sykes S."/>
            <person name="Tran B."/>
            <person name="Walsh L."/>
            <person name="Xia Y."/>
            <person name="Yang J."/>
            <person name="Young S."/>
            <person name="Zeng Q."/>
            <person name="Zheng X."/>
            <person name="Stephens R."/>
            <person name="Nusbaum C."/>
            <person name="Birren B.W."/>
            <person name="Azadi P."/>
            <person name="Lempicki R.A."/>
            <person name="Cuomo C.A."/>
            <person name="Kovacs J.A."/>
        </authorList>
    </citation>
    <scope>NUCLEOTIDE SEQUENCE [LARGE SCALE GENOMIC DNA]</scope>
    <source>
        <strain evidence="9">B123</strain>
    </source>
</reference>
<evidence type="ECO:0000313" key="9">
    <source>
        <dbReference type="Proteomes" id="UP000011958"/>
    </source>
</evidence>
<dbReference type="OMA" id="PHCVLVH"/>
<dbReference type="InterPro" id="IPR004579">
    <property type="entry name" value="ERCC1/RAD10/SWI10"/>
</dbReference>
<dbReference type="OrthoDB" id="10262814at2759"/>
<dbReference type="CDD" id="cd22325">
    <property type="entry name" value="ERCC1_C-like"/>
    <property type="match status" value="1"/>
</dbReference>
<evidence type="ECO:0000256" key="1">
    <source>
        <dbReference type="ARBA" id="ARBA00004123"/>
    </source>
</evidence>
<dbReference type="GO" id="GO:0035861">
    <property type="term" value="C:site of double-strand break"/>
    <property type="evidence" value="ECO:0007669"/>
    <property type="project" value="EnsemblFungi"/>
</dbReference>
<dbReference type="FunFam" id="3.40.50.10130:FF:000001">
    <property type="entry name" value="DNA excision repair protein ERCC-1"/>
    <property type="match status" value="1"/>
</dbReference>
<dbReference type="eggNOG" id="KOG2841">
    <property type="taxonomic scope" value="Eukaryota"/>
</dbReference>
<dbReference type="VEuPathDB" id="FungiDB:PNEG_01115"/>
<comment type="subcellular location">
    <subcellularLocation>
        <location evidence="1">Nucleus</location>
    </subcellularLocation>
</comment>
<dbReference type="Gene3D" id="1.10.150.20">
    <property type="entry name" value="5' to 3' exonuclease, C-terminal subdomain"/>
    <property type="match status" value="1"/>
</dbReference>
<accession>M7P975</accession>